<organism evidence="2 3">
    <name type="scientific">Stephania yunnanensis</name>
    <dbReference type="NCBI Taxonomy" id="152371"/>
    <lineage>
        <taxon>Eukaryota</taxon>
        <taxon>Viridiplantae</taxon>
        <taxon>Streptophyta</taxon>
        <taxon>Embryophyta</taxon>
        <taxon>Tracheophyta</taxon>
        <taxon>Spermatophyta</taxon>
        <taxon>Magnoliopsida</taxon>
        <taxon>Ranunculales</taxon>
        <taxon>Menispermaceae</taxon>
        <taxon>Menispermoideae</taxon>
        <taxon>Cissampelideae</taxon>
        <taxon>Stephania</taxon>
    </lineage>
</organism>
<dbReference type="EMBL" id="JBBNAF010000010">
    <property type="protein sequence ID" value="KAK9107982.1"/>
    <property type="molecule type" value="Genomic_DNA"/>
</dbReference>
<gene>
    <name evidence="2" type="ORF">Syun_023993</name>
</gene>
<reference evidence="2 3" key="1">
    <citation type="submission" date="2024-01" db="EMBL/GenBank/DDBJ databases">
        <title>Genome assemblies of Stephania.</title>
        <authorList>
            <person name="Yang L."/>
        </authorList>
    </citation>
    <scope>NUCLEOTIDE SEQUENCE [LARGE SCALE GENOMIC DNA]</scope>
    <source>
        <strain evidence="2">YNDBR</strain>
        <tissue evidence="2">Leaf</tissue>
    </source>
</reference>
<dbReference type="PANTHER" id="PTHR33413:SF4">
    <property type="entry name" value="D-RIBOSE-BINDING PERIPLASMIC PROTEIN"/>
    <property type="match status" value="1"/>
</dbReference>
<dbReference type="Proteomes" id="UP001420932">
    <property type="component" value="Unassembled WGS sequence"/>
</dbReference>
<sequence>MGNCQAIDAASLVIQHPSGRVERLYWPVTVSEVMRTNRGHYVALVIALQSPNTTTAGSDSSTDGSNRDGSGDGGLRITRVKLLRPTDTMVLGQAYRLITTEEVMKGLREKKYAKMMKKKEAAEIIEKSQSSSCDSDQGPKCERNRQQRTQSSASAARPKTWRPSLQSISEFAS</sequence>
<comment type="caution">
    <text evidence="2">The sequence shown here is derived from an EMBL/GenBank/DDBJ whole genome shotgun (WGS) entry which is preliminary data.</text>
</comment>
<evidence type="ECO:0000256" key="1">
    <source>
        <dbReference type="SAM" id="MobiDB-lite"/>
    </source>
</evidence>
<evidence type="ECO:0000313" key="3">
    <source>
        <dbReference type="Proteomes" id="UP001420932"/>
    </source>
</evidence>
<dbReference type="Pfam" id="PF14009">
    <property type="entry name" value="PADRE"/>
    <property type="match status" value="1"/>
</dbReference>
<keyword evidence="3" id="KW-1185">Reference proteome</keyword>
<feature type="compositionally biased region" description="Low complexity" evidence="1">
    <location>
        <begin position="53"/>
        <end position="64"/>
    </location>
</feature>
<feature type="compositionally biased region" description="Polar residues" evidence="1">
    <location>
        <begin position="163"/>
        <end position="173"/>
    </location>
</feature>
<proteinExistence type="predicted"/>
<feature type="region of interest" description="Disordered" evidence="1">
    <location>
        <begin position="123"/>
        <end position="173"/>
    </location>
</feature>
<accession>A0AAP0I2M4</accession>
<dbReference type="InterPro" id="IPR025322">
    <property type="entry name" value="PADRE_dom"/>
</dbReference>
<dbReference type="AlphaFoldDB" id="A0AAP0I2M4"/>
<protein>
    <submittedName>
        <fullName evidence="2">Uncharacterized protein</fullName>
    </submittedName>
</protein>
<evidence type="ECO:0000313" key="2">
    <source>
        <dbReference type="EMBL" id="KAK9107982.1"/>
    </source>
</evidence>
<feature type="region of interest" description="Disordered" evidence="1">
    <location>
        <begin position="52"/>
        <end position="75"/>
    </location>
</feature>
<name>A0AAP0I2M4_9MAGN</name>
<dbReference type="PANTHER" id="PTHR33413">
    <property type="entry name" value="EXPRESSED PROTEIN"/>
    <property type="match status" value="1"/>
</dbReference>